<name>A0ABV3DAL0_9ACTN</name>
<proteinExistence type="predicted"/>
<dbReference type="Gene3D" id="3.90.1720.10">
    <property type="entry name" value="endopeptidase domain like (from Nostoc punctiforme)"/>
    <property type="match status" value="1"/>
</dbReference>
<evidence type="ECO:0000259" key="2">
    <source>
        <dbReference type="Pfam" id="PF05257"/>
    </source>
</evidence>
<comment type="caution">
    <text evidence="3">The sequence shown here is derived from an EMBL/GenBank/DDBJ whole genome shotgun (WGS) entry which is preliminary data.</text>
</comment>
<feature type="signal peptide" evidence="1">
    <location>
        <begin position="1"/>
        <end position="19"/>
    </location>
</feature>
<dbReference type="RefSeq" id="WP_358348325.1">
    <property type="nucleotide sequence ID" value="NZ_JBEZFP010000005.1"/>
</dbReference>
<dbReference type="EMBL" id="JBEZFP010000005">
    <property type="protein sequence ID" value="MEU8132462.1"/>
    <property type="molecule type" value="Genomic_DNA"/>
</dbReference>
<organism evidence="3 4">
    <name type="scientific">Streptodolium elevatio</name>
    <dbReference type="NCBI Taxonomy" id="3157996"/>
    <lineage>
        <taxon>Bacteria</taxon>
        <taxon>Bacillati</taxon>
        <taxon>Actinomycetota</taxon>
        <taxon>Actinomycetes</taxon>
        <taxon>Kitasatosporales</taxon>
        <taxon>Streptomycetaceae</taxon>
        <taxon>Streptodolium</taxon>
    </lineage>
</organism>
<gene>
    <name evidence="3" type="ORF">AB0C36_03050</name>
</gene>
<evidence type="ECO:0000313" key="3">
    <source>
        <dbReference type="EMBL" id="MEU8132462.1"/>
    </source>
</evidence>
<evidence type="ECO:0000313" key="4">
    <source>
        <dbReference type="Proteomes" id="UP001551482"/>
    </source>
</evidence>
<sequence>MATAFALLATTACTGSVLARVAAVQEAINAEQDPEFDASRLPPGAQPYVQYLVKAGARCEGVGIEDVAAVIDYFSAWDPKIRKGDNLGLGGFTQKGWDAGQGRDGDGNGKLEIFNGADSVLATGYRMCDIDARVRSLMAEDGDPVPKNLTDAEVLNLVVVGYFMGPDIWDKAKKGDAGAMKFDAKGMPTGKDGSKAETHLSEFATRKSGIKNPGGDKGAGPGQLPAGPVRAKIVEIAKSQVGQVEEDDKNPPTTSRENCVPRYTTRPGWCAYWCAMFASWVWTQAGVKFRTAGVIEFHNRWGATHKGSIIKKQDLNRVKPGDAVLFTRPGDYWGHVGLVITVAADAKSFTYISGNDSDAVRWTRNYPATASDIIEYVSPMVS</sequence>
<evidence type="ECO:0000256" key="1">
    <source>
        <dbReference type="SAM" id="SignalP"/>
    </source>
</evidence>
<dbReference type="Proteomes" id="UP001551482">
    <property type="component" value="Unassembled WGS sequence"/>
</dbReference>
<keyword evidence="1" id="KW-0732">Signal</keyword>
<dbReference type="InterPro" id="IPR007921">
    <property type="entry name" value="CHAP_dom"/>
</dbReference>
<protein>
    <submittedName>
        <fullName evidence="3">CHAP domain-containing protein</fullName>
    </submittedName>
</protein>
<reference evidence="3 4" key="1">
    <citation type="submission" date="2024-06" db="EMBL/GenBank/DDBJ databases">
        <title>The Natural Products Discovery Center: Release of the First 8490 Sequenced Strains for Exploring Actinobacteria Biosynthetic Diversity.</title>
        <authorList>
            <person name="Kalkreuter E."/>
            <person name="Kautsar S.A."/>
            <person name="Yang D."/>
            <person name="Bader C.D."/>
            <person name="Teijaro C.N."/>
            <person name="Fluegel L."/>
            <person name="Davis C.M."/>
            <person name="Simpson J.R."/>
            <person name="Lauterbach L."/>
            <person name="Steele A.D."/>
            <person name="Gui C."/>
            <person name="Meng S."/>
            <person name="Li G."/>
            <person name="Viehrig K."/>
            <person name="Ye F."/>
            <person name="Su P."/>
            <person name="Kiefer A.F."/>
            <person name="Nichols A."/>
            <person name="Cepeda A.J."/>
            <person name="Yan W."/>
            <person name="Fan B."/>
            <person name="Jiang Y."/>
            <person name="Adhikari A."/>
            <person name="Zheng C.-J."/>
            <person name="Schuster L."/>
            <person name="Cowan T.M."/>
            <person name="Smanski M.J."/>
            <person name="Chevrette M.G."/>
            <person name="De Carvalho L.P.S."/>
            <person name="Shen B."/>
        </authorList>
    </citation>
    <scope>NUCLEOTIDE SEQUENCE [LARGE SCALE GENOMIC DNA]</scope>
    <source>
        <strain evidence="3 4">NPDC048946</strain>
    </source>
</reference>
<accession>A0ABV3DAL0</accession>
<dbReference type="Pfam" id="PF05257">
    <property type="entry name" value="CHAP"/>
    <property type="match status" value="1"/>
</dbReference>
<keyword evidence="4" id="KW-1185">Reference proteome</keyword>
<feature type="domain" description="Peptidase C51" evidence="2">
    <location>
        <begin position="269"/>
        <end position="355"/>
    </location>
</feature>
<feature type="chain" id="PRO_5047026267" evidence="1">
    <location>
        <begin position="20"/>
        <end position="382"/>
    </location>
</feature>